<dbReference type="AlphaFoldDB" id="A0A5S9MYR0"/>
<dbReference type="PROSITE" id="PS51257">
    <property type="entry name" value="PROKAR_LIPOPROTEIN"/>
    <property type="match status" value="1"/>
</dbReference>
<dbReference type="InterPro" id="IPR013766">
    <property type="entry name" value="Thioredoxin_domain"/>
</dbReference>
<keyword evidence="1" id="KW-0732">Signal</keyword>
<dbReference type="Proteomes" id="UP000439591">
    <property type="component" value="Unassembled WGS sequence"/>
</dbReference>
<dbReference type="SUPFAM" id="SSF52833">
    <property type="entry name" value="Thioredoxin-like"/>
    <property type="match status" value="1"/>
</dbReference>
<accession>A0A5S9MYR0</accession>
<dbReference type="Pfam" id="PF08534">
    <property type="entry name" value="Redoxin"/>
    <property type="match status" value="1"/>
</dbReference>
<dbReference type="InterPro" id="IPR050553">
    <property type="entry name" value="Thioredoxin_ResA/DsbE_sf"/>
</dbReference>
<dbReference type="CDD" id="cd02966">
    <property type="entry name" value="TlpA_like_family"/>
    <property type="match status" value="1"/>
</dbReference>
<organism evidence="3 6">
    <name type="scientific">Zhongshania aliphaticivorans</name>
    <dbReference type="NCBI Taxonomy" id="1470434"/>
    <lineage>
        <taxon>Bacteria</taxon>
        <taxon>Pseudomonadati</taxon>
        <taxon>Pseudomonadota</taxon>
        <taxon>Gammaproteobacteria</taxon>
        <taxon>Cellvibrionales</taxon>
        <taxon>Spongiibacteraceae</taxon>
        <taxon>Zhongshania</taxon>
    </lineage>
</organism>
<protein>
    <submittedName>
        <fullName evidence="3">Thiol-disulfide oxidoreductase ResA</fullName>
    </submittedName>
</protein>
<evidence type="ECO:0000313" key="5">
    <source>
        <dbReference type="Proteomes" id="UP000435877"/>
    </source>
</evidence>
<dbReference type="Proteomes" id="UP000435877">
    <property type="component" value="Unassembled WGS sequence"/>
</dbReference>
<name>A0A5S9MYR0_9GAMM</name>
<dbReference type="Gene3D" id="3.40.30.10">
    <property type="entry name" value="Glutaredoxin"/>
    <property type="match status" value="1"/>
</dbReference>
<feature type="chain" id="PRO_5036372834" evidence="1">
    <location>
        <begin position="27"/>
        <end position="158"/>
    </location>
</feature>
<feature type="signal peptide" evidence="1">
    <location>
        <begin position="1"/>
        <end position="26"/>
    </location>
</feature>
<sequence length="158" mass="17475">MTAVRSYGSILACLLMVSTLSCSVLAGGDKPSQNQAFNLKEFRGKLVYLDFWASWCGPCRASFPFMNALVSKYGDSLQVVTVNLDEDRDDANAFIAEFPPNFPVFYDPDGNLALKYRVAAMPNSFLFDRNGNLIFTHLGFTKNSPIELEVEIAKALAL</sequence>
<evidence type="ECO:0000259" key="2">
    <source>
        <dbReference type="PROSITE" id="PS51352"/>
    </source>
</evidence>
<feature type="domain" description="Thioredoxin" evidence="2">
    <location>
        <begin position="1"/>
        <end position="157"/>
    </location>
</feature>
<evidence type="ECO:0000313" key="3">
    <source>
        <dbReference type="EMBL" id="CAA0082331.1"/>
    </source>
</evidence>
<dbReference type="GO" id="GO:0016491">
    <property type="term" value="F:oxidoreductase activity"/>
    <property type="evidence" value="ECO:0007669"/>
    <property type="project" value="InterPro"/>
</dbReference>
<dbReference type="PANTHER" id="PTHR42852:SF18">
    <property type="entry name" value="CHROMOSOME UNDETERMINED SCAFFOLD_47, WHOLE GENOME SHOTGUN SEQUENCE"/>
    <property type="match status" value="1"/>
</dbReference>
<evidence type="ECO:0000256" key="1">
    <source>
        <dbReference type="SAM" id="SignalP"/>
    </source>
</evidence>
<keyword evidence="5" id="KW-1185">Reference proteome</keyword>
<gene>
    <name evidence="3" type="primary">resA_1</name>
    <name evidence="4" type="ORF">IHBHHGIJ_00668</name>
    <name evidence="3" type="ORF">KFEGEMFD_00482</name>
</gene>
<dbReference type="PROSITE" id="PS51352">
    <property type="entry name" value="THIOREDOXIN_2"/>
    <property type="match status" value="1"/>
</dbReference>
<evidence type="ECO:0000313" key="6">
    <source>
        <dbReference type="Proteomes" id="UP000439591"/>
    </source>
</evidence>
<dbReference type="PANTHER" id="PTHR42852">
    <property type="entry name" value="THIOL:DISULFIDE INTERCHANGE PROTEIN DSBE"/>
    <property type="match status" value="1"/>
</dbReference>
<evidence type="ECO:0000313" key="4">
    <source>
        <dbReference type="EMBL" id="CAA0084291.1"/>
    </source>
</evidence>
<reference evidence="5 6" key="1">
    <citation type="submission" date="2019-11" db="EMBL/GenBank/DDBJ databases">
        <authorList>
            <person name="Holert J."/>
        </authorList>
    </citation>
    <scope>NUCLEOTIDE SEQUENCE [LARGE SCALE GENOMIC DNA]</scope>
    <source>
        <strain evidence="3">BC3_2A</strain>
        <strain evidence="4">SB11_1A</strain>
    </source>
</reference>
<dbReference type="RefSeq" id="WP_159267341.1">
    <property type="nucleotide sequence ID" value="NZ_CACSIK010000001.1"/>
</dbReference>
<dbReference type="EMBL" id="CACSIK010000001">
    <property type="protein sequence ID" value="CAA0084291.1"/>
    <property type="molecule type" value="Genomic_DNA"/>
</dbReference>
<dbReference type="InterPro" id="IPR013740">
    <property type="entry name" value="Redoxin"/>
</dbReference>
<dbReference type="InterPro" id="IPR036249">
    <property type="entry name" value="Thioredoxin-like_sf"/>
</dbReference>
<dbReference type="OrthoDB" id="9799347at2"/>
<dbReference type="EMBL" id="CACSIM010000001">
    <property type="protein sequence ID" value="CAA0082331.1"/>
    <property type="molecule type" value="Genomic_DNA"/>
</dbReference>
<proteinExistence type="predicted"/>